<evidence type="ECO:0000313" key="2">
    <source>
        <dbReference type="EMBL" id="MCX2975854.1"/>
    </source>
</evidence>
<dbReference type="PANTHER" id="PTHR37308">
    <property type="entry name" value="INTEGRAL MEMBRANE PROTEIN"/>
    <property type="match status" value="1"/>
</dbReference>
<reference evidence="2" key="1">
    <citation type="submission" date="2019-02" db="EMBL/GenBank/DDBJ databases">
        <authorList>
            <person name="Li S.-H."/>
        </authorList>
    </citation>
    <scope>NUCLEOTIDE SEQUENCE</scope>
    <source>
        <strain evidence="2">IMCC11814</strain>
    </source>
</reference>
<keyword evidence="1" id="KW-0472">Membrane</keyword>
<accession>A0ABT3T2V3</accession>
<name>A0ABT3T2V3_9GAMM</name>
<keyword evidence="1" id="KW-0812">Transmembrane</keyword>
<dbReference type="Pfam" id="PF04018">
    <property type="entry name" value="VCA0040-like"/>
    <property type="match status" value="1"/>
</dbReference>
<organism evidence="2 3">
    <name type="scientific">Candidatus Marimicrobium litorale</name>
    <dbReference type="NCBI Taxonomy" id="2518991"/>
    <lineage>
        <taxon>Bacteria</taxon>
        <taxon>Pseudomonadati</taxon>
        <taxon>Pseudomonadota</taxon>
        <taxon>Gammaproteobacteria</taxon>
        <taxon>Cellvibrionales</taxon>
        <taxon>Halieaceae</taxon>
        <taxon>Marimicrobium</taxon>
    </lineage>
</organism>
<keyword evidence="1" id="KW-1133">Transmembrane helix</keyword>
<evidence type="ECO:0000313" key="3">
    <source>
        <dbReference type="Proteomes" id="UP001143304"/>
    </source>
</evidence>
<feature type="transmembrane region" description="Helical" evidence="1">
    <location>
        <begin position="280"/>
        <end position="298"/>
    </location>
</feature>
<comment type="caution">
    <text evidence="2">The sequence shown here is derived from an EMBL/GenBank/DDBJ whole genome shotgun (WGS) entry which is preliminary data.</text>
</comment>
<feature type="transmembrane region" description="Helical" evidence="1">
    <location>
        <begin position="152"/>
        <end position="181"/>
    </location>
</feature>
<feature type="transmembrane region" description="Helical" evidence="1">
    <location>
        <begin position="126"/>
        <end position="146"/>
    </location>
</feature>
<feature type="transmembrane region" description="Helical" evidence="1">
    <location>
        <begin position="224"/>
        <end position="243"/>
    </location>
</feature>
<gene>
    <name evidence="2" type="ORF">EYC82_00610</name>
</gene>
<feature type="transmembrane region" description="Helical" evidence="1">
    <location>
        <begin position="96"/>
        <end position="114"/>
    </location>
</feature>
<dbReference type="EMBL" id="SHNO01000001">
    <property type="protein sequence ID" value="MCX2975854.1"/>
    <property type="molecule type" value="Genomic_DNA"/>
</dbReference>
<proteinExistence type="predicted"/>
<sequence>MGVVGVFLRGLLMGAADIVPGVSGGTVAFITGIYDTLLDSIRSVNIAFFRKVVTLDIAGAWEQVNGGFLVPLLLGVVTSIFSLAQVVSWILTHYPVPLWAFFFGLILASALVLLQSVQQWHPIRILCLMAGTAVALSIALSASVGLEMGYGGVFLAAFLAICAMILPGISGSFILVLLGMYNAVLLAIKSLDVTFILVFMIGAVCGLMCFSRLLHWLLERFQQATMAVLTGFLFGSLAVVWPWKRVLVWIERSNGELKPAQQLPVMPADFELYTGQDPQMLLCLSLMVAGFAVVWFVHARWGSSAAGG</sequence>
<feature type="transmembrane region" description="Helical" evidence="1">
    <location>
        <begin position="193"/>
        <end position="218"/>
    </location>
</feature>
<feature type="transmembrane region" description="Helical" evidence="1">
    <location>
        <begin position="68"/>
        <end position="90"/>
    </location>
</feature>
<keyword evidence="3" id="KW-1185">Reference proteome</keyword>
<dbReference type="RefSeq" id="WP_279247614.1">
    <property type="nucleotide sequence ID" value="NZ_SHNO01000001.1"/>
</dbReference>
<dbReference type="Proteomes" id="UP001143304">
    <property type="component" value="Unassembled WGS sequence"/>
</dbReference>
<dbReference type="PANTHER" id="PTHR37308:SF1">
    <property type="entry name" value="POLYPRENYL-PHOSPHATE TRANSPORTER"/>
    <property type="match status" value="1"/>
</dbReference>
<dbReference type="InterPro" id="IPR007163">
    <property type="entry name" value="VCA0040-like"/>
</dbReference>
<protein>
    <submittedName>
        <fullName evidence="2">DUF368 domain-containing protein</fullName>
    </submittedName>
</protein>
<evidence type="ECO:0000256" key="1">
    <source>
        <dbReference type="SAM" id="Phobius"/>
    </source>
</evidence>